<evidence type="ECO:0000313" key="2">
    <source>
        <dbReference type="EMBL" id="MFD0921446.1"/>
    </source>
</evidence>
<organism evidence="2 3">
    <name type="scientific">Saccharopolyspora rosea</name>
    <dbReference type="NCBI Taxonomy" id="524884"/>
    <lineage>
        <taxon>Bacteria</taxon>
        <taxon>Bacillati</taxon>
        <taxon>Actinomycetota</taxon>
        <taxon>Actinomycetes</taxon>
        <taxon>Pseudonocardiales</taxon>
        <taxon>Pseudonocardiaceae</taxon>
        <taxon>Saccharopolyspora</taxon>
    </lineage>
</organism>
<dbReference type="RefSeq" id="WP_263248659.1">
    <property type="nucleotide sequence ID" value="NZ_BAABLT010000029.1"/>
</dbReference>
<dbReference type="PANTHER" id="PTHR30024:SF2">
    <property type="entry name" value="ABC TRANSPORTER SUBSTRATE-BINDING PROTEIN"/>
    <property type="match status" value="1"/>
</dbReference>
<protein>
    <submittedName>
        <fullName evidence="2">ABC transporter substrate-binding protein</fullName>
    </submittedName>
</protein>
<dbReference type="EMBL" id="JBHTIW010000013">
    <property type="protein sequence ID" value="MFD0921446.1"/>
    <property type="molecule type" value="Genomic_DNA"/>
</dbReference>
<evidence type="ECO:0000259" key="1">
    <source>
        <dbReference type="Pfam" id="PF09084"/>
    </source>
</evidence>
<dbReference type="Proteomes" id="UP001597018">
    <property type="component" value="Unassembled WGS sequence"/>
</dbReference>
<dbReference type="Gene3D" id="3.40.190.10">
    <property type="entry name" value="Periplasmic binding protein-like II"/>
    <property type="match status" value="2"/>
</dbReference>
<name>A0ABW3FY02_9PSEU</name>
<accession>A0ABW3FY02</accession>
<dbReference type="PROSITE" id="PS51257">
    <property type="entry name" value="PROKAR_LIPOPROTEIN"/>
    <property type="match status" value="1"/>
</dbReference>
<dbReference type="PANTHER" id="PTHR30024">
    <property type="entry name" value="ALIPHATIC SULFONATES-BINDING PROTEIN-RELATED"/>
    <property type="match status" value="1"/>
</dbReference>
<feature type="domain" description="SsuA/THI5-like" evidence="1">
    <location>
        <begin position="82"/>
        <end position="268"/>
    </location>
</feature>
<sequence>MHAANKRLFGRRQLLRSGLSTIAISTVLSGCSTSSATPRRETKVVRYQGWSGEVLWHELAADLGLLGDLRLDWIGNTTSGPQDIQATVTGDTDIGGAFNGSILRLAAAGAPIRAVISYYGSDALTNVGYYVLQDSPVRGARDFIGASVGMNTIGAHHQDVLSIYLRRGGLSDAEIRDVQPVVVPPVSSEQALRSGQLDVSTMSDPISDKARTRGGIRAVFTDHQLLGPFSAGCYVLRDDFAAANPTTARTLVGGIARAIRWAQTRPREQVVARFQDIIRRRRRNEDTDTIRYWRSTGIAGAGGLIAAREFEIWLERLTTQGVIAPGSVDVSRIHTNEFNPFHR</sequence>
<dbReference type="Pfam" id="PF09084">
    <property type="entry name" value="NMT1"/>
    <property type="match status" value="1"/>
</dbReference>
<evidence type="ECO:0000313" key="3">
    <source>
        <dbReference type="Proteomes" id="UP001597018"/>
    </source>
</evidence>
<dbReference type="SUPFAM" id="SSF53850">
    <property type="entry name" value="Periplasmic binding protein-like II"/>
    <property type="match status" value="1"/>
</dbReference>
<proteinExistence type="predicted"/>
<gene>
    <name evidence="2" type="ORF">ACFQ16_17020</name>
</gene>
<dbReference type="InterPro" id="IPR015168">
    <property type="entry name" value="SsuA/THI5"/>
</dbReference>
<comment type="caution">
    <text evidence="2">The sequence shown here is derived from an EMBL/GenBank/DDBJ whole genome shotgun (WGS) entry which is preliminary data.</text>
</comment>
<reference evidence="3" key="1">
    <citation type="journal article" date="2019" name="Int. J. Syst. Evol. Microbiol.">
        <title>The Global Catalogue of Microorganisms (GCM) 10K type strain sequencing project: providing services to taxonomists for standard genome sequencing and annotation.</title>
        <authorList>
            <consortium name="The Broad Institute Genomics Platform"/>
            <consortium name="The Broad Institute Genome Sequencing Center for Infectious Disease"/>
            <person name="Wu L."/>
            <person name="Ma J."/>
        </authorList>
    </citation>
    <scope>NUCLEOTIDE SEQUENCE [LARGE SCALE GENOMIC DNA]</scope>
    <source>
        <strain evidence="3">CCUG 56401</strain>
    </source>
</reference>
<keyword evidence="3" id="KW-1185">Reference proteome</keyword>